<dbReference type="PANTHER" id="PTHR42718:SF9">
    <property type="entry name" value="MAJOR FACILITATOR SUPERFAMILY MULTIDRUG TRANSPORTER MFSC"/>
    <property type="match status" value="1"/>
</dbReference>
<protein>
    <submittedName>
        <fullName evidence="8">Permease of the major facilitator superfamily [Lactobacillus zymae]</fullName>
    </submittedName>
</protein>
<evidence type="ECO:0000256" key="1">
    <source>
        <dbReference type="ARBA" id="ARBA00004651"/>
    </source>
</evidence>
<sequence length="234" mass="25549">MPKTITARPMPALMSIAILAFIGTLIESSMNVTFPTLMRTFSVSLATVQWLTSGYLIVMALTMMCSAFLQRRLSLLALFDLAALLFILGAGLALAAARHWFSLLIIGRLIQAGCAGLTIPLMINFINAVMPVNRLGYYMSTAGMIVNLAPALGPSFGGLMLTLDHWQLIFLTTLPIVMLTWLSGRRTLKPFSQTGKPLKFPVRQFSLLALAFLLVNLAVSLVIPNLVRSSCHCF</sequence>
<dbReference type="InterPro" id="IPR011701">
    <property type="entry name" value="MFS"/>
</dbReference>
<dbReference type="PANTHER" id="PTHR42718">
    <property type="entry name" value="MAJOR FACILITATOR SUPERFAMILY MULTIDRUG TRANSPORTER MFSC"/>
    <property type="match status" value="1"/>
</dbReference>
<feature type="transmembrane region" description="Helical" evidence="6">
    <location>
        <begin position="205"/>
        <end position="227"/>
    </location>
</feature>
<dbReference type="InterPro" id="IPR020846">
    <property type="entry name" value="MFS_dom"/>
</dbReference>
<organism evidence="8 9">
    <name type="scientific">Lactiplantibacillus mudanjiangensis</name>
    <dbReference type="NCBI Taxonomy" id="1296538"/>
    <lineage>
        <taxon>Bacteria</taxon>
        <taxon>Bacillati</taxon>
        <taxon>Bacillota</taxon>
        <taxon>Bacilli</taxon>
        <taxon>Lactobacillales</taxon>
        <taxon>Lactobacillaceae</taxon>
        <taxon>Lactiplantibacillus</taxon>
    </lineage>
</organism>
<feature type="transmembrane region" description="Helical" evidence="6">
    <location>
        <begin position="165"/>
        <end position="184"/>
    </location>
</feature>
<feature type="transmembrane region" description="Helical" evidence="6">
    <location>
        <begin position="135"/>
        <end position="153"/>
    </location>
</feature>
<feature type="transmembrane region" description="Helical" evidence="6">
    <location>
        <begin position="76"/>
        <end position="97"/>
    </location>
</feature>
<gene>
    <name evidence="8" type="ORF">MUDAN_MDHGFNIF_03108</name>
</gene>
<dbReference type="EMBL" id="UYIG01000122">
    <property type="protein sequence ID" value="VDG28697.1"/>
    <property type="molecule type" value="Genomic_DNA"/>
</dbReference>
<evidence type="ECO:0000256" key="3">
    <source>
        <dbReference type="ARBA" id="ARBA00022692"/>
    </source>
</evidence>
<dbReference type="GO" id="GO:0005886">
    <property type="term" value="C:plasma membrane"/>
    <property type="evidence" value="ECO:0007669"/>
    <property type="project" value="UniProtKB-SubCell"/>
</dbReference>
<name>A0A660DZ79_9LACO</name>
<evidence type="ECO:0000256" key="5">
    <source>
        <dbReference type="ARBA" id="ARBA00023136"/>
    </source>
</evidence>
<dbReference type="GO" id="GO:0022857">
    <property type="term" value="F:transmembrane transporter activity"/>
    <property type="evidence" value="ECO:0007669"/>
    <property type="project" value="InterPro"/>
</dbReference>
<dbReference type="OrthoDB" id="9816041at2"/>
<evidence type="ECO:0000313" key="8">
    <source>
        <dbReference type="EMBL" id="VDG28697.1"/>
    </source>
</evidence>
<comment type="subcellular location">
    <subcellularLocation>
        <location evidence="1">Cell membrane</location>
        <topology evidence="1">Multi-pass membrane protein</topology>
    </subcellularLocation>
</comment>
<dbReference type="Proteomes" id="UP000289996">
    <property type="component" value="Unassembled WGS sequence"/>
</dbReference>
<keyword evidence="9" id="KW-1185">Reference proteome</keyword>
<keyword evidence="5 6" id="KW-0472">Membrane</keyword>
<evidence type="ECO:0000256" key="6">
    <source>
        <dbReference type="SAM" id="Phobius"/>
    </source>
</evidence>
<accession>A0A660DZ79</accession>
<keyword evidence="2" id="KW-0813">Transport</keyword>
<dbReference type="InterPro" id="IPR036259">
    <property type="entry name" value="MFS_trans_sf"/>
</dbReference>
<dbReference type="RefSeq" id="WP_130851824.1">
    <property type="nucleotide sequence ID" value="NZ_UYIG01000122.1"/>
</dbReference>
<proteinExistence type="predicted"/>
<evidence type="ECO:0000259" key="7">
    <source>
        <dbReference type="PROSITE" id="PS50850"/>
    </source>
</evidence>
<keyword evidence="4 6" id="KW-1133">Transmembrane helix</keyword>
<feature type="transmembrane region" description="Helical" evidence="6">
    <location>
        <begin position="103"/>
        <end position="123"/>
    </location>
</feature>
<dbReference type="PROSITE" id="PS50850">
    <property type="entry name" value="MFS"/>
    <property type="match status" value="1"/>
</dbReference>
<dbReference type="Gene3D" id="1.20.1720.10">
    <property type="entry name" value="Multidrug resistance protein D"/>
    <property type="match status" value="1"/>
</dbReference>
<keyword evidence="3 6" id="KW-0812">Transmembrane</keyword>
<reference evidence="8 9" key="1">
    <citation type="submission" date="2018-11" db="EMBL/GenBank/DDBJ databases">
        <authorList>
            <person name="Wuyts S."/>
        </authorList>
    </citation>
    <scope>NUCLEOTIDE SEQUENCE [LARGE SCALE GENOMIC DNA]</scope>
    <source>
        <strain evidence="8">Lactobacillus mudanjiangensis AMBF249</strain>
    </source>
</reference>
<evidence type="ECO:0000313" key="9">
    <source>
        <dbReference type="Proteomes" id="UP000289996"/>
    </source>
</evidence>
<dbReference type="AlphaFoldDB" id="A0A660DZ79"/>
<feature type="transmembrane region" description="Helical" evidence="6">
    <location>
        <begin position="12"/>
        <end position="30"/>
    </location>
</feature>
<feature type="domain" description="Major facilitator superfamily (MFS) profile" evidence="7">
    <location>
        <begin position="12"/>
        <end position="234"/>
    </location>
</feature>
<dbReference type="Pfam" id="PF07690">
    <property type="entry name" value="MFS_1"/>
    <property type="match status" value="1"/>
</dbReference>
<dbReference type="SUPFAM" id="SSF103473">
    <property type="entry name" value="MFS general substrate transporter"/>
    <property type="match status" value="1"/>
</dbReference>
<evidence type="ECO:0000256" key="2">
    <source>
        <dbReference type="ARBA" id="ARBA00022448"/>
    </source>
</evidence>
<evidence type="ECO:0000256" key="4">
    <source>
        <dbReference type="ARBA" id="ARBA00022989"/>
    </source>
</evidence>
<feature type="transmembrane region" description="Helical" evidence="6">
    <location>
        <begin position="50"/>
        <end position="69"/>
    </location>
</feature>